<dbReference type="PANTHER" id="PTHR24118">
    <property type="entry name" value="POTE ANKYRIN DOMAIN"/>
    <property type="match status" value="1"/>
</dbReference>
<organism evidence="2 3">
    <name type="scientific">Trichogramma kaykai</name>
    <dbReference type="NCBI Taxonomy" id="54128"/>
    <lineage>
        <taxon>Eukaryota</taxon>
        <taxon>Metazoa</taxon>
        <taxon>Ecdysozoa</taxon>
        <taxon>Arthropoda</taxon>
        <taxon>Hexapoda</taxon>
        <taxon>Insecta</taxon>
        <taxon>Pterygota</taxon>
        <taxon>Neoptera</taxon>
        <taxon>Endopterygota</taxon>
        <taxon>Hymenoptera</taxon>
        <taxon>Apocrita</taxon>
        <taxon>Proctotrupomorpha</taxon>
        <taxon>Chalcidoidea</taxon>
        <taxon>Trichogrammatidae</taxon>
        <taxon>Trichogramma</taxon>
    </lineage>
</organism>
<evidence type="ECO:0000313" key="2">
    <source>
        <dbReference type="EMBL" id="KAL3387550.1"/>
    </source>
</evidence>
<keyword evidence="1" id="KW-0040">ANK repeat</keyword>
<name>A0ABD2W3D4_9HYME</name>
<dbReference type="PRINTS" id="PR01415">
    <property type="entry name" value="ANKYRIN"/>
</dbReference>
<protein>
    <submittedName>
        <fullName evidence="2">Uncharacterized protein</fullName>
    </submittedName>
</protein>
<evidence type="ECO:0000313" key="3">
    <source>
        <dbReference type="Proteomes" id="UP001627154"/>
    </source>
</evidence>
<dbReference type="PANTHER" id="PTHR24118:SF99">
    <property type="entry name" value="POTE ANKYRIN DOMAIN FAMILY MEMBER 3C-RELATED"/>
    <property type="match status" value="1"/>
</dbReference>
<comment type="caution">
    <text evidence="2">The sequence shown here is derived from an EMBL/GenBank/DDBJ whole genome shotgun (WGS) entry which is preliminary data.</text>
</comment>
<feature type="repeat" description="ANK" evidence="1">
    <location>
        <begin position="336"/>
        <end position="368"/>
    </location>
</feature>
<sequence length="441" mass="50860">MKARKKCSTRKLAIASVGKLRNQFIKKFTRETSWTDKDLFKFIDGEFVNKNEGTKWVMKVAIETNQRRIVELLLQNGAELQVLNDSGQTAIHLAAKNRDFKMVDLLFKYSGNENYCDDEGFTYLHAACMTGNIDMVQKLIDQAANLSIMCHDTHHSTPPLILAIDEGQVKIVELLLKNGADPEVIDCYGNKPIHNLFTYYSLIDPESKMEILKLLIKHNCNVNAKNEDGFSPLYLFYELCCSIRGDEARSGPKRHNDQLRFEKNRLDILLQNNANVKEVFLNGQTLLHLFIRSNICTFSYIDNNSYSPQYYQNEVGSELVETLLKYGADPNAKDDDGNSPLQLAVLCYNYDVVKVLLDYGAHVQSIDFLKKFWDYNDHIPWVEATLKFLRILELLQNKGFEMNEFAELKILKFLIQPEESYTTKKIEKILEYGKILLVKIY</sequence>
<dbReference type="SUPFAM" id="SSF48403">
    <property type="entry name" value="Ankyrin repeat"/>
    <property type="match status" value="1"/>
</dbReference>
<feature type="repeat" description="ANK" evidence="1">
    <location>
        <begin position="155"/>
        <end position="187"/>
    </location>
</feature>
<dbReference type="PROSITE" id="PS50088">
    <property type="entry name" value="ANK_REPEAT"/>
    <property type="match status" value="4"/>
</dbReference>
<dbReference type="Proteomes" id="UP001627154">
    <property type="component" value="Unassembled WGS sequence"/>
</dbReference>
<proteinExistence type="predicted"/>
<keyword evidence="3" id="KW-1185">Reference proteome</keyword>
<dbReference type="InterPro" id="IPR002110">
    <property type="entry name" value="Ankyrin_rpt"/>
</dbReference>
<reference evidence="2 3" key="1">
    <citation type="journal article" date="2024" name="bioRxiv">
        <title>A reference genome for Trichogramma kaykai: A tiny desert-dwelling parasitoid wasp with competing sex-ratio distorters.</title>
        <authorList>
            <person name="Culotta J."/>
            <person name="Lindsey A.R."/>
        </authorList>
    </citation>
    <scope>NUCLEOTIDE SEQUENCE [LARGE SCALE GENOMIC DNA]</scope>
    <source>
        <strain evidence="2 3">KSX58</strain>
    </source>
</reference>
<gene>
    <name evidence="2" type="ORF">TKK_016695</name>
</gene>
<feature type="repeat" description="ANK" evidence="1">
    <location>
        <begin position="86"/>
        <end position="118"/>
    </location>
</feature>
<accession>A0ABD2W3D4</accession>
<dbReference type="AlphaFoldDB" id="A0ABD2W3D4"/>
<dbReference type="Gene3D" id="1.25.40.20">
    <property type="entry name" value="Ankyrin repeat-containing domain"/>
    <property type="match status" value="2"/>
</dbReference>
<evidence type="ECO:0000256" key="1">
    <source>
        <dbReference type="PROSITE-ProRule" id="PRU00023"/>
    </source>
</evidence>
<dbReference type="PROSITE" id="PS50297">
    <property type="entry name" value="ANK_REP_REGION"/>
    <property type="match status" value="4"/>
</dbReference>
<dbReference type="Pfam" id="PF12796">
    <property type="entry name" value="Ank_2"/>
    <property type="match status" value="3"/>
</dbReference>
<dbReference type="EMBL" id="JBJJXI010000136">
    <property type="protein sequence ID" value="KAL3387550.1"/>
    <property type="molecule type" value="Genomic_DNA"/>
</dbReference>
<dbReference type="InterPro" id="IPR036770">
    <property type="entry name" value="Ankyrin_rpt-contain_sf"/>
</dbReference>
<dbReference type="SMART" id="SM00248">
    <property type="entry name" value="ANK"/>
    <property type="match status" value="7"/>
</dbReference>
<feature type="repeat" description="ANK" evidence="1">
    <location>
        <begin position="119"/>
        <end position="151"/>
    </location>
</feature>